<evidence type="ECO:0000256" key="5">
    <source>
        <dbReference type="ARBA" id="ARBA00022989"/>
    </source>
</evidence>
<dbReference type="Pfam" id="PF05552">
    <property type="entry name" value="MS_channel_1st_1"/>
    <property type="match status" value="1"/>
</dbReference>
<evidence type="ECO:0000256" key="3">
    <source>
        <dbReference type="ARBA" id="ARBA00022475"/>
    </source>
</evidence>
<dbReference type="EMBL" id="LGTQ01000009">
    <property type="protein sequence ID" value="KPM47937.1"/>
    <property type="molecule type" value="Genomic_DNA"/>
</dbReference>
<dbReference type="Gene3D" id="3.30.70.100">
    <property type="match status" value="1"/>
</dbReference>
<dbReference type="InterPro" id="IPR008910">
    <property type="entry name" value="MSC_TM_helix"/>
</dbReference>
<dbReference type="AlphaFoldDB" id="A0A0P7C6I9"/>
<dbReference type="SUPFAM" id="SSF50182">
    <property type="entry name" value="Sm-like ribonucleoproteins"/>
    <property type="match status" value="1"/>
</dbReference>
<evidence type="ECO:0000256" key="2">
    <source>
        <dbReference type="ARBA" id="ARBA00008017"/>
    </source>
</evidence>
<dbReference type="InterPro" id="IPR011066">
    <property type="entry name" value="MscS_channel_C_sf"/>
</dbReference>
<organism evidence="10 11">
    <name type="scientific">Jiulongibacter sediminis</name>
    <dbReference type="NCBI Taxonomy" id="1605367"/>
    <lineage>
        <taxon>Bacteria</taxon>
        <taxon>Pseudomonadati</taxon>
        <taxon>Bacteroidota</taxon>
        <taxon>Cytophagia</taxon>
        <taxon>Cytophagales</taxon>
        <taxon>Leadbetterellaceae</taxon>
        <taxon>Jiulongibacter</taxon>
    </lineage>
</organism>
<dbReference type="GO" id="GO:0008381">
    <property type="term" value="F:mechanosensitive monoatomic ion channel activity"/>
    <property type="evidence" value="ECO:0007669"/>
    <property type="project" value="InterPro"/>
</dbReference>
<dbReference type="Pfam" id="PF21082">
    <property type="entry name" value="MS_channel_3rd"/>
    <property type="match status" value="1"/>
</dbReference>
<feature type="domain" description="Mechanosensitive ion channel MscS" evidence="8">
    <location>
        <begin position="115"/>
        <end position="178"/>
    </location>
</feature>
<evidence type="ECO:0000313" key="10">
    <source>
        <dbReference type="EMBL" id="KPM47937.1"/>
    </source>
</evidence>
<dbReference type="PATRIC" id="fig|1605367.3.peg.3799"/>
<dbReference type="SUPFAM" id="SSF82689">
    <property type="entry name" value="Mechanosensitive channel protein MscS (YggB), C-terminal domain"/>
    <property type="match status" value="1"/>
</dbReference>
<feature type="transmembrane region" description="Helical" evidence="7">
    <location>
        <begin position="61"/>
        <end position="83"/>
    </location>
</feature>
<proteinExistence type="inferred from homology"/>
<dbReference type="Gene3D" id="2.30.30.60">
    <property type="match status" value="1"/>
</dbReference>
<dbReference type="PANTHER" id="PTHR30221:SF1">
    <property type="entry name" value="SMALL-CONDUCTANCE MECHANOSENSITIVE CHANNEL"/>
    <property type="match status" value="1"/>
</dbReference>
<gene>
    <name evidence="10" type="ORF">AFM12_11985</name>
</gene>
<dbReference type="Pfam" id="PF00924">
    <property type="entry name" value="MS_channel_2nd"/>
    <property type="match status" value="1"/>
</dbReference>
<feature type="domain" description="Mechanosensitive ion channel MscS C-terminal" evidence="9">
    <location>
        <begin position="186"/>
        <end position="273"/>
    </location>
</feature>
<sequence>MNLEITIDRFIDSLVSLLGRIISQVPSLLLAVLIVAVGFLISTFLSRVFNNALKRRSKDPLVTNFLSKTIRLVIITLFILLALDVAGLGYLATGLLTAAGASAIIVGFAFKDVGENFISGIILAFNRPFNVNDTVLVGDIFGKVKAMEFRYTKMKTFDGRDVYIPNSDVIKKAVYNYTEDGFYRLEFEVGIDYEDNIELAKEVIIKAVTATPDVIDEGEHDSFVTVESLGVSTVNLKVFFWTSTMEYRRGALEIKSEVVKNVKNAILEHGLNMPADITEIKLYGSQTSIPVELRQAKDSSDKSK</sequence>
<keyword evidence="4 7" id="KW-0812">Transmembrane</keyword>
<dbReference type="RefSeq" id="WP_055148517.1">
    <property type="nucleotide sequence ID" value="NZ_JXSZ01000009.1"/>
</dbReference>
<keyword evidence="11" id="KW-1185">Reference proteome</keyword>
<evidence type="ECO:0000313" key="11">
    <source>
        <dbReference type="Proteomes" id="UP000050454"/>
    </source>
</evidence>
<reference evidence="10 11" key="1">
    <citation type="submission" date="2015-07" db="EMBL/GenBank/DDBJ databases">
        <title>The draft genome sequence of Leadbetterella sp. JN14-9.</title>
        <authorList>
            <person name="Liu Y."/>
            <person name="Du J."/>
            <person name="Shao Z."/>
        </authorList>
    </citation>
    <scope>NUCLEOTIDE SEQUENCE [LARGE SCALE GENOMIC DNA]</scope>
    <source>
        <strain evidence="10 11">JN14-9</strain>
    </source>
</reference>
<dbReference type="InterPro" id="IPR006685">
    <property type="entry name" value="MscS_channel_2nd"/>
</dbReference>
<evidence type="ECO:0000256" key="6">
    <source>
        <dbReference type="ARBA" id="ARBA00023136"/>
    </source>
</evidence>
<dbReference type="InterPro" id="IPR010920">
    <property type="entry name" value="LSM_dom_sf"/>
</dbReference>
<dbReference type="InterPro" id="IPR023408">
    <property type="entry name" value="MscS_beta-dom_sf"/>
</dbReference>
<keyword evidence="5 7" id="KW-1133">Transmembrane helix</keyword>
<evidence type="ECO:0000259" key="8">
    <source>
        <dbReference type="Pfam" id="PF00924"/>
    </source>
</evidence>
<feature type="transmembrane region" description="Helical" evidence="7">
    <location>
        <begin position="28"/>
        <end position="49"/>
    </location>
</feature>
<comment type="similarity">
    <text evidence="2">Belongs to the MscS (TC 1.A.23) family.</text>
</comment>
<dbReference type="OrthoDB" id="9809206at2"/>
<dbReference type="SUPFAM" id="SSF82861">
    <property type="entry name" value="Mechanosensitive channel protein MscS (YggB), transmembrane region"/>
    <property type="match status" value="1"/>
</dbReference>
<dbReference type="STRING" id="1605367.AFM12_11985"/>
<name>A0A0P7C6I9_9BACT</name>
<keyword evidence="6 7" id="KW-0472">Membrane</keyword>
<protein>
    <submittedName>
        <fullName evidence="10">Mechanosensitive ion channel protein MscS</fullName>
    </submittedName>
</protein>
<comment type="subcellular location">
    <subcellularLocation>
        <location evidence="1">Cell membrane</location>
        <topology evidence="1">Multi-pass membrane protein</topology>
    </subcellularLocation>
</comment>
<evidence type="ECO:0000256" key="7">
    <source>
        <dbReference type="SAM" id="Phobius"/>
    </source>
</evidence>
<accession>A0A0P7C6I9</accession>
<dbReference type="InterPro" id="IPR045275">
    <property type="entry name" value="MscS_archaea/bacteria_type"/>
</dbReference>
<feature type="transmembrane region" description="Helical" evidence="7">
    <location>
        <begin position="89"/>
        <end position="110"/>
    </location>
</feature>
<evidence type="ECO:0000256" key="4">
    <source>
        <dbReference type="ARBA" id="ARBA00022692"/>
    </source>
</evidence>
<dbReference type="InterPro" id="IPR011014">
    <property type="entry name" value="MscS_channel_TM-2"/>
</dbReference>
<dbReference type="InterPro" id="IPR049278">
    <property type="entry name" value="MS_channel_C"/>
</dbReference>
<dbReference type="Gene3D" id="1.10.287.1260">
    <property type="match status" value="1"/>
</dbReference>
<dbReference type="PANTHER" id="PTHR30221">
    <property type="entry name" value="SMALL-CONDUCTANCE MECHANOSENSITIVE CHANNEL"/>
    <property type="match status" value="1"/>
</dbReference>
<dbReference type="Proteomes" id="UP000050454">
    <property type="component" value="Unassembled WGS sequence"/>
</dbReference>
<comment type="caution">
    <text evidence="10">The sequence shown here is derived from an EMBL/GenBank/DDBJ whole genome shotgun (WGS) entry which is preliminary data.</text>
</comment>
<keyword evidence="3" id="KW-1003">Cell membrane</keyword>
<evidence type="ECO:0000259" key="9">
    <source>
        <dbReference type="Pfam" id="PF21082"/>
    </source>
</evidence>
<evidence type="ECO:0000256" key="1">
    <source>
        <dbReference type="ARBA" id="ARBA00004651"/>
    </source>
</evidence>
<dbReference type="GO" id="GO:0005886">
    <property type="term" value="C:plasma membrane"/>
    <property type="evidence" value="ECO:0007669"/>
    <property type="project" value="UniProtKB-SubCell"/>
</dbReference>